<evidence type="ECO:0000259" key="5">
    <source>
        <dbReference type="PROSITE" id="PS50977"/>
    </source>
</evidence>
<dbReference type="PRINTS" id="PR00455">
    <property type="entry name" value="HTHTETR"/>
</dbReference>
<dbReference type="PROSITE" id="PS50977">
    <property type="entry name" value="HTH_TETR_2"/>
    <property type="match status" value="1"/>
</dbReference>
<dbReference type="InterPro" id="IPR009057">
    <property type="entry name" value="Homeodomain-like_sf"/>
</dbReference>
<name>A0ABU3KB25_9BACT</name>
<feature type="DNA-binding region" description="H-T-H motif" evidence="4">
    <location>
        <begin position="31"/>
        <end position="50"/>
    </location>
</feature>
<reference evidence="6 7" key="1">
    <citation type="journal article" date="2023" name="ISME J.">
        <title>Cultivation and genomic characterization of novel and ubiquitous marine nitrite-oxidizing bacteria from the Nitrospirales.</title>
        <authorList>
            <person name="Mueller A.J."/>
            <person name="Daebeler A."/>
            <person name="Herbold C.W."/>
            <person name="Kirkegaard R.H."/>
            <person name="Daims H."/>
        </authorList>
    </citation>
    <scope>NUCLEOTIDE SEQUENCE [LARGE SCALE GENOMIC DNA]</scope>
    <source>
        <strain evidence="6 7">EB</strain>
    </source>
</reference>
<dbReference type="Proteomes" id="UP001250932">
    <property type="component" value="Unassembled WGS sequence"/>
</dbReference>
<comment type="caution">
    <text evidence="6">The sequence shown here is derived from an EMBL/GenBank/DDBJ whole genome shotgun (WGS) entry which is preliminary data.</text>
</comment>
<dbReference type="InterPro" id="IPR001647">
    <property type="entry name" value="HTH_TetR"/>
</dbReference>
<dbReference type="RefSeq" id="WP_313834189.1">
    <property type="nucleotide sequence ID" value="NZ_JAQOUE010000001.1"/>
</dbReference>
<evidence type="ECO:0000256" key="1">
    <source>
        <dbReference type="ARBA" id="ARBA00023015"/>
    </source>
</evidence>
<accession>A0ABU3KB25</accession>
<dbReference type="SUPFAM" id="SSF46689">
    <property type="entry name" value="Homeodomain-like"/>
    <property type="match status" value="1"/>
</dbReference>
<protein>
    <submittedName>
        <fullName evidence="6">TetR/AcrR family transcriptional regulator</fullName>
    </submittedName>
</protein>
<keyword evidence="1" id="KW-0805">Transcription regulation</keyword>
<keyword evidence="3" id="KW-0804">Transcription</keyword>
<organism evidence="6 7">
    <name type="scientific">Candidatus Nitronereus thalassa</name>
    <dbReference type="NCBI Taxonomy" id="3020898"/>
    <lineage>
        <taxon>Bacteria</taxon>
        <taxon>Pseudomonadati</taxon>
        <taxon>Nitrospirota</taxon>
        <taxon>Nitrospiria</taxon>
        <taxon>Nitrospirales</taxon>
        <taxon>Nitrospiraceae</taxon>
        <taxon>Candidatus Nitronereus</taxon>
    </lineage>
</organism>
<dbReference type="Gene3D" id="1.10.357.10">
    <property type="entry name" value="Tetracycline Repressor, domain 2"/>
    <property type="match status" value="1"/>
</dbReference>
<dbReference type="InterPro" id="IPR011075">
    <property type="entry name" value="TetR_C"/>
</dbReference>
<keyword evidence="2 4" id="KW-0238">DNA-binding</keyword>
<evidence type="ECO:0000256" key="4">
    <source>
        <dbReference type="PROSITE-ProRule" id="PRU00335"/>
    </source>
</evidence>
<dbReference type="Pfam" id="PF16925">
    <property type="entry name" value="TetR_C_13"/>
    <property type="match status" value="1"/>
</dbReference>
<dbReference type="Pfam" id="PF00440">
    <property type="entry name" value="TetR_N"/>
    <property type="match status" value="1"/>
</dbReference>
<evidence type="ECO:0000313" key="7">
    <source>
        <dbReference type="Proteomes" id="UP001250932"/>
    </source>
</evidence>
<evidence type="ECO:0000313" key="6">
    <source>
        <dbReference type="EMBL" id="MDT7043623.1"/>
    </source>
</evidence>
<gene>
    <name evidence="6" type="ORF">PPG34_14795</name>
</gene>
<dbReference type="PANTHER" id="PTHR47506:SF1">
    <property type="entry name" value="HTH-TYPE TRANSCRIPTIONAL REGULATOR YJDC"/>
    <property type="match status" value="1"/>
</dbReference>
<dbReference type="PANTHER" id="PTHR47506">
    <property type="entry name" value="TRANSCRIPTIONAL REGULATORY PROTEIN"/>
    <property type="match status" value="1"/>
</dbReference>
<keyword evidence="7" id="KW-1185">Reference proteome</keyword>
<evidence type="ECO:0000256" key="3">
    <source>
        <dbReference type="ARBA" id="ARBA00023163"/>
    </source>
</evidence>
<dbReference type="InterPro" id="IPR036271">
    <property type="entry name" value="Tet_transcr_reg_TetR-rel_C_sf"/>
</dbReference>
<proteinExistence type="predicted"/>
<dbReference type="EMBL" id="JAQOUE010000001">
    <property type="protein sequence ID" value="MDT7043623.1"/>
    <property type="molecule type" value="Genomic_DNA"/>
</dbReference>
<sequence length="192" mass="21434">MGTKQFKLSKRDQLVQTAVKLFAEHGFHATGVDAIAEKSGVTKRTLYAHFRSKEDLVLAALRHYDGVFRNDFIQKVEESANTPRGRLLAVFDVAEEWFQQNNFYGCMFINAVGEYSERDSAIRQVCSEFKSLVKGYIRELCAKAGAKDPLRLAEELALLFEGAIVTAQVSQNPKAAEIAKRASRALIQKATS</sequence>
<feature type="domain" description="HTH tetR-type" evidence="5">
    <location>
        <begin position="8"/>
        <end position="68"/>
    </location>
</feature>
<dbReference type="SUPFAM" id="SSF48498">
    <property type="entry name" value="Tetracyclin repressor-like, C-terminal domain"/>
    <property type="match status" value="1"/>
</dbReference>
<evidence type="ECO:0000256" key="2">
    <source>
        <dbReference type="ARBA" id="ARBA00023125"/>
    </source>
</evidence>